<dbReference type="Pfam" id="PF00497">
    <property type="entry name" value="SBP_bac_3"/>
    <property type="match status" value="1"/>
</dbReference>
<accession>A0A1J5QL42</accession>
<dbReference type="SMART" id="SM00062">
    <property type="entry name" value="PBPb"/>
    <property type="match status" value="1"/>
</dbReference>
<dbReference type="InterPro" id="IPR001638">
    <property type="entry name" value="Solute-binding_3/MltF_N"/>
</dbReference>
<name>A0A1J5QL42_9ZZZZ</name>
<dbReference type="CDD" id="cd01072">
    <property type="entry name" value="PBP2_SMa0082_like"/>
    <property type="match status" value="1"/>
</dbReference>
<keyword evidence="1" id="KW-0732">Signal</keyword>
<feature type="domain" description="Solute-binding protein family 3/N-terminal" evidence="2">
    <location>
        <begin position="40"/>
        <end position="261"/>
    </location>
</feature>
<proteinExistence type="predicted"/>
<dbReference type="PANTHER" id="PTHR35936:SF17">
    <property type="entry name" value="ARGININE-BINDING EXTRACELLULAR PROTEIN ARTP"/>
    <property type="match status" value="1"/>
</dbReference>
<dbReference type="SUPFAM" id="SSF53850">
    <property type="entry name" value="Periplasmic binding protein-like II"/>
    <property type="match status" value="1"/>
</dbReference>
<sequence>MRIKKILKVAILSLTVLASVAMTSTLASAQTVTDIIKRGKVKIGVLVGAPPMGAVDSSGKPVGYDADTAILIAKYLGVPVELVALEPPARIPALESGKVDFLVSTLAPTPERAKTVMFTVPYSAFQVGIYAKKALKVKDWVDLKGKKVGVNRGSSVESTLVKEEGLVGLKVVRFDTDADVIQAVFSGQIEAAAEPDTIANQSLKARPDGDMALKFFFSKQPNSIAVRKDAFELHQWLNDTIYFIKISGELDEIARKWIGSALPELPTF</sequence>
<dbReference type="EMBL" id="MLJW01001784">
    <property type="protein sequence ID" value="OIQ76741.1"/>
    <property type="molecule type" value="Genomic_DNA"/>
</dbReference>
<protein>
    <submittedName>
        <fullName evidence="3">Cystine-binding periplasmic protein</fullName>
    </submittedName>
</protein>
<reference evidence="3" key="1">
    <citation type="submission" date="2016-10" db="EMBL/GenBank/DDBJ databases">
        <title>Sequence of Gallionella enrichment culture.</title>
        <authorList>
            <person name="Poehlein A."/>
            <person name="Muehling M."/>
            <person name="Daniel R."/>
        </authorList>
    </citation>
    <scope>NUCLEOTIDE SEQUENCE</scope>
</reference>
<dbReference type="AlphaFoldDB" id="A0A1J5QL42"/>
<organism evidence="3">
    <name type="scientific">mine drainage metagenome</name>
    <dbReference type="NCBI Taxonomy" id="410659"/>
    <lineage>
        <taxon>unclassified sequences</taxon>
        <taxon>metagenomes</taxon>
        <taxon>ecological metagenomes</taxon>
    </lineage>
</organism>
<gene>
    <name evidence="3" type="primary">fliY_4</name>
    <name evidence="3" type="ORF">GALL_415720</name>
</gene>
<evidence type="ECO:0000256" key="1">
    <source>
        <dbReference type="ARBA" id="ARBA00022729"/>
    </source>
</evidence>
<dbReference type="Gene3D" id="3.40.190.10">
    <property type="entry name" value="Periplasmic binding protein-like II"/>
    <property type="match status" value="2"/>
</dbReference>
<comment type="caution">
    <text evidence="3">The sequence shown here is derived from an EMBL/GenBank/DDBJ whole genome shotgun (WGS) entry which is preliminary data.</text>
</comment>
<dbReference type="PANTHER" id="PTHR35936">
    <property type="entry name" value="MEMBRANE-BOUND LYTIC MUREIN TRANSGLYCOSYLASE F"/>
    <property type="match status" value="1"/>
</dbReference>
<evidence type="ECO:0000259" key="2">
    <source>
        <dbReference type="SMART" id="SM00062"/>
    </source>
</evidence>
<evidence type="ECO:0000313" key="3">
    <source>
        <dbReference type="EMBL" id="OIQ76741.1"/>
    </source>
</evidence>